<dbReference type="AlphaFoldDB" id="A0A3N7HH62"/>
<protein>
    <submittedName>
        <fullName evidence="1">Uncharacterized protein</fullName>
    </submittedName>
</protein>
<dbReference type="Proteomes" id="UP000006729">
    <property type="component" value="Chromosome 14"/>
</dbReference>
<keyword evidence="2" id="KW-1185">Reference proteome</keyword>
<reference evidence="1" key="2">
    <citation type="submission" date="2017-07" db="EMBL/GenBank/DDBJ databases">
        <title>WGS assembly of Populus trichocarpa.</title>
        <authorList>
            <person name="Tuskan G."/>
            <person name="Difazio S."/>
            <person name="Jansson S."/>
            <person name="Bohlmann J."/>
            <person name="Grigoriev I."/>
            <person name="Hellsten U."/>
            <person name="Putnam N."/>
            <person name="Ralph S."/>
            <person name="Rombauts S."/>
            <person name="Salamov A."/>
            <person name="Schein J."/>
            <person name="Sterck L."/>
            <person name="Aerts A."/>
            <person name="Bhalerao R."/>
            <person name="Bhalerao R."/>
            <person name="Blaudez D."/>
            <person name="Boerjan W."/>
            <person name="Brun A."/>
            <person name="Brunner A."/>
            <person name="Busov V."/>
            <person name="Campbell M."/>
            <person name="Carlson J."/>
            <person name="Chalot M."/>
            <person name="Chapman J."/>
            <person name="Chen G."/>
            <person name="Cooper D."/>
            <person name="Coutinho P."/>
            <person name="Couturier J."/>
            <person name="Covert S."/>
            <person name="Cronk Q."/>
            <person name="Cunningham R."/>
            <person name="Davis J."/>
            <person name="Degroeve S."/>
            <person name="Dejardin A."/>
            <person name="Depamphilis C."/>
            <person name="Detter J."/>
            <person name="Dirks B."/>
            <person name="Dubchak I."/>
            <person name="Duplessis S."/>
            <person name="Ehlting J."/>
            <person name="Ellis B."/>
            <person name="Gendler K."/>
            <person name="Goodstein D."/>
            <person name="Gribskov M."/>
            <person name="Grimwood J."/>
            <person name="Groover A."/>
            <person name="Gunter L."/>
            <person name="Hamberger B."/>
            <person name="Heinze B."/>
            <person name="Helariutta Y."/>
            <person name="Henrissat B."/>
            <person name="Holligan D."/>
            <person name="Holt R."/>
            <person name="Huang W."/>
            <person name="Islam-Faridi N."/>
            <person name="Jones S."/>
            <person name="Jones-Rhoades M."/>
            <person name="Jorgensen R."/>
            <person name="Joshi C."/>
            <person name="Kangasjarvi J."/>
            <person name="Karlsson J."/>
            <person name="Kelleher C."/>
            <person name="Kirkpatrick R."/>
            <person name="Kirst M."/>
            <person name="Kohler A."/>
            <person name="Kalluri U."/>
            <person name="Larimer F."/>
            <person name="Leebens-Mack J."/>
            <person name="Leple J."/>
            <person name="Locascio P."/>
            <person name="Lou Y."/>
            <person name="Lucas S."/>
            <person name="Martin F."/>
            <person name="Montanini B."/>
            <person name="Napoli C."/>
            <person name="Nelson D."/>
            <person name="Nelson C."/>
            <person name="Nieminen K."/>
            <person name="Nilsson O."/>
            <person name="Pereda V."/>
            <person name="Peter G."/>
            <person name="Philippe R."/>
            <person name="Pilate G."/>
            <person name="Poliakov A."/>
            <person name="Razumovskaya J."/>
            <person name="Richardson P."/>
            <person name="Rinaldi C."/>
            <person name="Ritland K."/>
            <person name="Rouze P."/>
            <person name="Ryaboy D."/>
            <person name="Schmutz J."/>
            <person name="Schrader J."/>
            <person name="Segerman B."/>
            <person name="Shin H."/>
            <person name="Siddiqui A."/>
            <person name="Sterky F."/>
            <person name="Terry A."/>
            <person name="Tsai C."/>
            <person name="Uberbacher E."/>
            <person name="Unneberg P."/>
            <person name="Vahala J."/>
            <person name="Wall K."/>
            <person name="Wessler S."/>
            <person name="Yang G."/>
            <person name="Yin T."/>
            <person name="Douglas C."/>
            <person name="Marra M."/>
            <person name="Sandberg G."/>
            <person name="Van De Peer Y."/>
            <person name="Rokhsar D."/>
        </authorList>
    </citation>
    <scope>NUCLEOTIDE SEQUENCE</scope>
    <source>
        <strain evidence="1">Nisqually-1</strain>
    </source>
</reference>
<sequence length="85" mass="9632">MTLQLVLKQFTACEKKGVLTPFHLKLDSFSALVRSAETSSGVRCCLQCFFFQVCVCPFSFRFGSYIFLSLRQESFLTSGQPITLF</sequence>
<evidence type="ECO:0000313" key="1">
    <source>
        <dbReference type="EMBL" id="RQO99568.1"/>
    </source>
</evidence>
<name>A0A3N7HH62_POPTR</name>
<evidence type="ECO:0000313" key="2">
    <source>
        <dbReference type="Proteomes" id="UP000006729"/>
    </source>
</evidence>
<gene>
    <name evidence="1" type="ORF">POPTR_014G010750</name>
</gene>
<dbReference type="EMBL" id="CM009303">
    <property type="protein sequence ID" value="RQO99569.1"/>
    <property type="molecule type" value="Genomic_DNA"/>
</dbReference>
<organism evidence="1 2">
    <name type="scientific">Populus trichocarpa</name>
    <name type="common">Western balsam poplar</name>
    <name type="synonym">Populus balsamifera subsp. trichocarpa</name>
    <dbReference type="NCBI Taxonomy" id="3694"/>
    <lineage>
        <taxon>Eukaryota</taxon>
        <taxon>Viridiplantae</taxon>
        <taxon>Streptophyta</taxon>
        <taxon>Embryophyta</taxon>
        <taxon>Tracheophyta</taxon>
        <taxon>Spermatophyta</taxon>
        <taxon>Magnoliopsida</taxon>
        <taxon>eudicotyledons</taxon>
        <taxon>Gunneridae</taxon>
        <taxon>Pentapetalae</taxon>
        <taxon>rosids</taxon>
        <taxon>fabids</taxon>
        <taxon>Malpighiales</taxon>
        <taxon>Salicaceae</taxon>
        <taxon>Saliceae</taxon>
        <taxon>Populus</taxon>
    </lineage>
</organism>
<proteinExistence type="predicted"/>
<dbReference type="InParanoid" id="A0A3N7HH62"/>
<dbReference type="EMBL" id="CM009303">
    <property type="protein sequence ID" value="RQO99568.1"/>
    <property type="molecule type" value="Genomic_DNA"/>
</dbReference>
<accession>A0A3N7HH62</accession>
<reference evidence="1 2" key="1">
    <citation type="journal article" date="2006" name="Science">
        <title>The genome of black cottonwood, Populus trichocarpa (Torr. &amp; Gray).</title>
        <authorList>
            <person name="Tuskan G.A."/>
            <person name="Difazio S."/>
            <person name="Jansson S."/>
            <person name="Bohlmann J."/>
            <person name="Grigoriev I."/>
            <person name="Hellsten U."/>
            <person name="Putnam N."/>
            <person name="Ralph S."/>
            <person name="Rombauts S."/>
            <person name="Salamov A."/>
            <person name="Schein J."/>
            <person name="Sterck L."/>
            <person name="Aerts A."/>
            <person name="Bhalerao R.R."/>
            <person name="Bhalerao R.P."/>
            <person name="Blaudez D."/>
            <person name="Boerjan W."/>
            <person name="Brun A."/>
            <person name="Brunner A."/>
            <person name="Busov V."/>
            <person name="Campbell M."/>
            <person name="Carlson J."/>
            <person name="Chalot M."/>
            <person name="Chapman J."/>
            <person name="Chen G.L."/>
            <person name="Cooper D."/>
            <person name="Coutinho P.M."/>
            <person name="Couturier J."/>
            <person name="Covert S."/>
            <person name="Cronk Q."/>
            <person name="Cunningham R."/>
            <person name="Davis J."/>
            <person name="Degroeve S."/>
            <person name="Dejardin A."/>
            <person name="Depamphilis C."/>
            <person name="Detter J."/>
            <person name="Dirks B."/>
            <person name="Dubchak I."/>
            <person name="Duplessis S."/>
            <person name="Ehlting J."/>
            <person name="Ellis B."/>
            <person name="Gendler K."/>
            <person name="Goodstein D."/>
            <person name="Gribskov M."/>
            <person name="Grimwood J."/>
            <person name="Groover A."/>
            <person name="Gunter L."/>
            <person name="Hamberger B."/>
            <person name="Heinze B."/>
            <person name="Helariutta Y."/>
            <person name="Henrissat B."/>
            <person name="Holligan D."/>
            <person name="Holt R."/>
            <person name="Huang W."/>
            <person name="Islam-Faridi N."/>
            <person name="Jones S."/>
            <person name="Jones-Rhoades M."/>
            <person name="Jorgensen R."/>
            <person name="Joshi C."/>
            <person name="Kangasjarvi J."/>
            <person name="Karlsson J."/>
            <person name="Kelleher C."/>
            <person name="Kirkpatrick R."/>
            <person name="Kirst M."/>
            <person name="Kohler A."/>
            <person name="Kalluri U."/>
            <person name="Larimer F."/>
            <person name="Leebens-Mack J."/>
            <person name="Leple J.C."/>
            <person name="Locascio P."/>
            <person name="Lou Y."/>
            <person name="Lucas S."/>
            <person name="Martin F."/>
            <person name="Montanini B."/>
            <person name="Napoli C."/>
            <person name="Nelson D.R."/>
            <person name="Nelson C."/>
            <person name="Nieminen K."/>
            <person name="Nilsson O."/>
            <person name="Pereda V."/>
            <person name="Peter G."/>
            <person name="Philippe R."/>
            <person name="Pilate G."/>
            <person name="Poliakov A."/>
            <person name="Razumovskaya J."/>
            <person name="Richardson P."/>
            <person name="Rinaldi C."/>
            <person name="Ritland K."/>
            <person name="Rouze P."/>
            <person name="Ryaboy D."/>
            <person name="Schmutz J."/>
            <person name="Schrader J."/>
            <person name="Segerman B."/>
            <person name="Shin H."/>
            <person name="Siddiqui A."/>
            <person name="Sterky F."/>
            <person name="Terry A."/>
            <person name="Tsai C.J."/>
            <person name="Uberbacher E."/>
            <person name="Unneberg P."/>
            <person name="Vahala J."/>
            <person name="Wall K."/>
            <person name="Wessler S."/>
            <person name="Yang G."/>
            <person name="Yin T."/>
            <person name="Douglas C."/>
            <person name="Marra M."/>
            <person name="Sandberg G."/>
            <person name="Van de Peer Y."/>
            <person name="Rokhsar D."/>
        </authorList>
    </citation>
    <scope>NUCLEOTIDE SEQUENCE [LARGE SCALE GENOMIC DNA]</scope>
    <source>
        <strain evidence="2">cv. Nisqually</strain>
        <strain evidence="1">Nisqually-1</strain>
    </source>
</reference>